<evidence type="ECO:0000256" key="4">
    <source>
        <dbReference type="ARBA" id="ARBA00023002"/>
    </source>
</evidence>
<dbReference type="GO" id="GO:0005737">
    <property type="term" value="C:cytoplasm"/>
    <property type="evidence" value="ECO:0007669"/>
    <property type="project" value="TreeGrafter"/>
</dbReference>
<dbReference type="PRINTS" id="PR00411">
    <property type="entry name" value="PNDRDTASEI"/>
</dbReference>
<proteinExistence type="inferred from homology"/>
<protein>
    <submittedName>
        <fullName evidence="6">FAD/NAD(P)-binding domain-containing protein</fullName>
    </submittedName>
</protein>
<name>A0A1Y1YZP1_9FUNG</name>
<keyword evidence="4" id="KW-0560">Oxidoreductase</keyword>
<dbReference type="InParanoid" id="A0A1Y1YZP1"/>
<feature type="domain" description="FAD/NAD(P)-binding" evidence="5">
    <location>
        <begin position="4"/>
        <end position="298"/>
    </location>
</feature>
<comment type="caution">
    <text evidence="6">The sequence shown here is derived from an EMBL/GenBank/DDBJ whole genome shotgun (WGS) entry which is preliminary data.</text>
</comment>
<gene>
    <name evidence="6" type="ORF">K493DRAFT_254111</name>
</gene>
<accession>A0A1Y1YZP1</accession>
<dbReference type="Gene3D" id="3.50.50.100">
    <property type="match status" value="1"/>
</dbReference>
<dbReference type="Proteomes" id="UP000193498">
    <property type="component" value="Unassembled WGS sequence"/>
</dbReference>
<keyword evidence="3" id="KW-0274">FAD</keyword>
<sequence length="397" mass="43711">MATHILILGGGAAGILSALKLSTIKSRYDLEVTLVDPKSYFEYTPGIISVLGTRLDELEKRFEAITQAYETLLPSWGIKFVQGEVEEVNDSEVILTSQTHLAYTYLIVATGSSYPFPFKPTTTQLTYAERLEALRADRASLEAAERVLCVGLGPVGVEMVGELVGTKQLTVVHGGTEVLPRLGGEKFGNKVLSVLKKNHAHVILGEKAEEQPSADGQSTRAFVTDKTHQRLEAEKVYISNGLLPNTRCLVRNYAASLNRGFVRVNEYFQIPGHEKIFCIGDIIDIDEEKLYFTAHMQAVHLFKNLSAILAARSAGQEPTLAPYPGVRLAVVLSIGPSRGITYIDPLVSMVGFGRGSLLAGVMKWCIEKITMEPSIKMWINEGLYFVQKHRTLKAKLD</sequence>
<evidence type="ECO:0000259" key="5">
    <source>
        <dbReference type="Pfam" id="PF07992"/>
    </source>
</evidence>
<dbReference type="EMBL" id="MCFE01000045">
    <property type="protein sequence ID" value="ORY03512.1"/>
    <property type="molecule type" value="Genomic_DNA"/>
</dbReference>
<dbReference type="GO" id="GO:0050660">
    <property type="term" value="F:flavin adenine dinucleotide binding"/>
    <property type="evidence" value="ECO:0007669"/>
    <property type="project" value="TreeGrafter"/>
</dbReference>
<evidence type="ECO:0000313" key="7">
    <source>
        <dbReference type="Proteomes" id="UP000193498"/>
    </source>
</evidence>
<dbReference type="Pfam" id="PF07992">
    <property type="entry name" value="Pyr_redox_2"/>
    <property type="match status" value="1"/>
</dbReference>
<evidence type="ECO:0000313" key="6">
    <source>
        <dbReference type="EMBL" id="ORY03512.1"/>
    </source>
</evidence>
<dbReference type="InterPro" id="IPR036188">
    <property type="entry name" value="FAD/NAD-bd_sf"/>
</dbReference>
<dbReference type="GO" id="GO:0004174">
    <property type="term" value="F:electron-transferring-flavoprotein dehydrogenase activity"/>
    <property type="evidence" value="ECO:0007669"/>
    <property type="project" value="TreeGrafter"/>
</dbReference>
<dbReference type="PRINTS" id="PR00368">
    <property type="entry name" value="FADPNR"/>
</dbReference>
<evidence type="ECO:0000256" key="1">
    <source>
        <dbReference type="ARBA" id="ARBA00006442"/>
    </source>
</evidence>
<reference evidence="6 7" key="1">
    <citation type="submission" date="2016-07" db="EMBL/GenBank/DDBJ databases">
        <title>Pervasive Adenine N6-methylation of Active Genes in Fungi.</title>
        <authorList>
            <consortium name="DOE Joint Genome Institute"/>
            <person name="Mondo S.J."/>
            <person name="Dannebaum R.O."/>
            <person name="Kuo R.C."/>
            <person name="Labutti K."/>
            <person name="Haridas S."/>
            <person name="Kuo A."/>
            <person name="Salamov A."/>
            <person name="Ahrendt S.R."/>
            <person name="Lipzen A."/>
            <person name="Sullivan W."/>
            <person name="Andreopoulos W.B."/>
            <person name="Clum A."/>
            <person name="Lindquist E."/>
            <person name="Daum C."/>
            <person name="Ramamoorthy G.K."/>
            <person name="Gryganskyi A."/>
            <person name="Culley D."/>
            <person name="Magnuson J.K."/>
            <person name="James T.Y."/>
            <person name="O'Malley M.A."/>
            <person name="Stajich J.E."/>
            <person name="Spatafora J.W."/>
            <person name="Visel A."/>
            <person name="Grigoriev I.V."/>
        </authorList>
    </citation>
    <scope>NUCLEOTIDE SEQUENCE [LARGE SCALE GENOMIC DNA]</scope>
    <source>
        <strain evidence="6 7">CBS 931.73</strain>
    </source>
</reference>
<organism evidence="6 7">
    <name type="scientific">Basidiobolus meristosporus CBS 931.73</name>
    <dbReference type="NCBI Taxonomy" id="1314790"/>
    <lineage>
        <taxon>Eukaryota</taxon>
        <taxon>Fungi</taxon>
        <taxon>Fungi incertae sedis</taxon>
        <taxon>Zoopagomycota</taxon>
        <taxon>Entomophthoromycotina</taxon>
        <taxon>Basidiobolomycetes</taxon>
        <taxon>Basidiobolales</taxon>
        <taxon>Basidiobolaceae</taxon>
        <taxon>Basidiobolus</taxon>
    </lineage>
</organism>
<dbReference type="AlphaFoldDB" id="A0A1Y1YZP1"/>
<dbReference type="STRING" id="1314790.A0A1Y1YZP1"/>
<keyword evidence="7" id="KW-1185">Reference proteome</keyword>
<dbReference type="PANTHER" id="PTHR43735:SF3">
    <property type="entry name" value="FERROPTOSIS SUPPRESSOR PROTEIN 1"/>
    <property type="match status" value="1"/>
</dbReference>
<dbReference type="OrthoDB" id="202203at2759"/>
<keyword evidence="2" id="KW-0285">Flavoprotein</keyword>
<dbReference type="PANTHER" id="PTHR43735">
    <property type="entry name" value="APOPTOSIS-INDUCING FACTOR 1"/>
    <property type="match status" value="1"/>
</dbReference>
<dbReference type="InterPro" id="IPR023753">
    <property type="entry name" value="FAD/NAD-binding_dom"/>
</dbReference>
<evidence type="ECO:0000256" key="2">
    <source>
        <dbReference type="ARBA" id="ARBA00022630"/>
    </source>
</evidence>
<evidence type="ECO:0000256" key="3">
    <source>
        <dbReference type="ARBA" id="ARBA00022827"/>
    </source>
</evidence>
<dbReference type="SUPFAM" id="SSF51905">
    <property type="entry name" value="FAD/NAD(P)-binding domain"/>
    <property type="match status" value="2"/>
</dbReference>
<comment type="similarity">
    <text evidence="1">Belongs to the FAD-dependent oxidoreductase family.</text>
</comment>